<dbReference type="PDB" id="8QNJ">
    <property type="method" value="NMR"/>
    <property type="chains" value="A=1-63"/>
</dbReference>
<dbReference type="RefSeq" id="WP_094750432.1">
    <property type="nucleotide sequence ID" value="NZ_BDDX01000001.1"/>
</dbReference>
<reference evidence="1 2" key="1">
    <citation type="journal article" date="2016" name="Syst. Appl. Microbiol.">
        <title>Genomic characterization of a fructophilic bee symbiont Lactobacillus kunkeei reveals its niche-specific adaptation.</title>
        <authorList>
            <person name="Maeno S."/>
            <person name="Tanizawa Y."/>
            <person name="Kanesaki Y."/>
            <person name="Kubota E."/>
            <person name="Kumar H."/>
            <person name="Dicks L."/>
            <person name="Salminen S."/>
            <person name="Nakagawa J."/>
            <person name="Arita M."/>
            <person name="Endo A."/>
        </authorList>
    </citation>
    <scope>NUCLEOTIDE SEQUENCE [LARGE SCALE GENOMIC DNA]</scope>
    <source>
        <strain evidence="1 2">FF30-6</strain>
    </source>
</reference>
<dbReference type="EMBL" id="BDDX01000001">
    <property type="protein sequence ID" value="GAT90074.1"/>
    <property type="molecule type" value="Genomic_DNA"/>
</dbReference>
<evidence type="ECO:0007829" key="3">
    <source>
        <dbReference type="PDB" id="8QNJ"/>
    </source>
</evidence>
<keyword evidence="3" id="KW-0002">3D-structure</keyword>
<protein>
    <submittedName>
        <fullName evidence="1">Uncharacterized protein</fullName>
    </submittedName>
</protein>
<dbReference type="AlphaFoldDB" id="A0A1L8CFV4"/>
<proteinExistence type="evidence at protein level"/>
<dbReference type="SMR" id="A0A1L8CFV4"/>
<reference evidence="3" key="2">
    <citation type="journal article" date="2024" name="J. Mol. Biol.">
        <title>Folded Alpha Helical Putative New Proteins from Apilactobacillus kunkeei.</title>
        <authorList>
            <person name="Ye W."/>
            <person name="Krishna Behra P.R."/>
            <person name="Dyrhage K."/>
            <person name="Seeger C."/>
            <person name="Joiner J.D."/>
            <person name="Karlsson E."/>
            <person name="Andersson E."/>
            <person name="Chi C.N."/>
            <person name="Andersson S.G.E."/>
            <person name="Jemth P."/>
        </authorList>
    </citation>
    <scope>STRUCTURE BY NMR</scope>
</reference>
<accession>A0A1L8CFV4</accession>
<comment type="caution">
    <text evidence="1">The sequence shown here is derived from an EMBL/GenBank/DDBJ whole genome shotgun (WGS) entry which is preliminary data.</text>
</comment>
<evidence type="ECO:0000313" key="1">
    <source>
        <dbReference type="EMBL" id="GAT90074.1"/>
    </source>
</evidence>
<evidence type="ECO:0000313" key="2">
    <source>
        <dbReference type="Proteomes" id="UP000186588"/>
    </source>
</evidence>
<name>A0A1L8CFV4_9LACO</name>
<dbReference type="Proteomes" id="UP000186588">
    <property type="component" value="Unassembled WGS sequence"/>
</dbReference>
<sequence length="63" mass="7285">MKKEELIDKIKANNRLLNAVAQEMYLDNSLDIRTRDYYASNITSVRQNGDQIIQILDEEGIAE</sequence>
<organism evidence="1 2">
    <name type="scientific">Apilactobacillus kunkeei</name>
    <dbReference type="NCBI Taxonomy" id="148814"/>
    <lineage>
        <taxon>Bacteria</taxon>
        <taxon>Bacillati</taxon>
        <taxon>Bacillota</taxon>
        <taxon>Bacilli</taxon>
        <taxon>Lactobacillales</taxon>
        <taxon>Lactobacillaceae</taxon>
        <taxon>Apilactobacillus</taxon>
    </lineage>
</organism>
<gene>
    <name evidence="1" type="ORF">FF306_00167</name>
</gene>